<sequence length="242" mass="27812">METRSQQDEERANILEVQVDEAKVIAEEADRKYEEVKHSLSVRKVMENRSFQDEERANTVESQLKEAQMLAEEADRKYDEVARKLAMVEADLERAEERAEAGENKIVELEEELRVVGNNLKSLEVSEEKALQREDSYEEQIRTVSARLKEGLTNGYSVMRLYVRVAKNKLGSSQLKVRMHDCSGVTFTTNKHITVYVFVSAIVVIVVVCCERQTADELLVEKERVRNLTEEIEQTVQEIQGS</sequence>
<dbReference type="FunFam" id="1.20.5.170:FF:000001">
    <property type="entry name" value="Tropomyosin alpha-1 chain isoform 1"/>
    <property type="match status" value="1"/>
</dbReference>
<dbReference type="AlphaFoldDB" id="A0A914S3C5"/>
<evidence type="ECO:0000313" key="5">
    <source>
        <dbReference type="WBParaSite" id="PEQ_0001283201-mRNA-1"/>
    </source>
</evidence>
<feature type="coiled-coil region" evidence="3">
    <location>
        <begin position="57"/>
        <end position="140"/>
    </location>
</feature>
<evidence type="ECO:0000256" key="1">
    <source>
        <dbReference type="ARBA" id="ARBA00009036"/>
    </source>
</evidence>
<evidence type="ECO:0000256" key="3">
    <source>
        <dbReference type="SAM" id="Coils"/>
    </source>
</evidence>
<dbReference type="SUPFAM" id="SSF57997">
    <property type="entry name" value="Tropomyosin"/>
    <property type="match status" value="2"/>
</dbReference>
<dbReference type="Proteomes" id="UP000887564">
    <property type="component" value="Unplaced"/>
</dbReference>
<evidence type="ECO:0000313" key="4">
    <source>
        <dbReference type="Proteomes" id="UP000887564"/>
    </source>
</evidence>
<dbReference type="WBParaSite" id="PEQ_0001283201-mRNA-1">
    <property type="protein sequence ID" value="PEQ_0001283201-mRNA-1"/>
    <property type="gene ID" value="PEQ_0001283201"/>
</dbReference>
<dbReference type="InterPro" id="IPR000533">
    <property type="entry name" value="Tropomyosin"/>
</dbReference>
<dbReference type="PRINTS" id="PR00194">
    <property type="entry name" value="TROPOMYOSIN"/>
</dbReference>
<reference evidence="5" key="1">
    <citation type="submission" date="2022-11" db="UniProtKB">
        <authorList>
            <consortium name="WormBaseParasite"/>
        </authorList>
    </citation>
    <scope>IDENTIFICATION</scope>
</reference>
<protein>
    <submittedName>
        <fullName evidence="5">Tropomyosin</fullName>
    </submittedName>
</protein>
<keyword evidence="2 3" id="KW-0175">Coiled coil</keyword>
<keyword evidence="4" id="KW-1185">Reference proteome</keyword>
<organism evidence="4 5">
    <name type="scientific">Parascaris equorum</name>
    <name type="common">Equine roundworm</name>
    <dbReference type="NCBI Taxonomy" id="6256"/>
    <lineage>
        <taxon>Eukaryota</taxon>
        <taxon>Metazoa</taxon>
        <taxon>Ecdysozoa</taxon>
        <taxon>Nematoda</taxon>
        <taxon>Chromadorea</taxon>
        <taxon>Rhabditida</taxon>
        <taxon>Spirurina</taxon>
        <taxon>Ascaridomorpha</taxon>
        <taxon>Ascaridoidea</taxon>
        <taxon>Ascarididae</taxon>
        <taxon>Parascaris</taxon>
    </lineage>
</organism>
<dbReference type="PANTHER" id="PTHR19269">
    <property type="entry name" value="TROPOMYOSIN"/>
    <property type="match status" value="1"/>
</dbReference>
<name>A0A914S3C5_PAREQ</name>
<accession>A0A914S3C5</accession>
<dbReference type="Gene3D" id="1.20.5.170">
    <property type="match status" value="2"/>
</dbReference>
<dbReference type="Pfam" id="PF00261">
    <property type="entry name" value="Tropomyosin"/>
    <property type="match status" value="1"/>
</dbReference>
<evidence type="ECO:0000256" key="2">
    <source>
        <dbReference type="ARBA" id="ARBA00023054"/>
    </source>
</evidence>
<proteinExistence type="inferred from homology"/>
<comment type="similarity">
    <text evidence="1">Belongs to the tropomyosin family.</text>
</comment>